<accession>A0A6A4GHG9</accession>
<organism evidence="3 4">
    <name type="scientific">Gymnopus androsaceus JB14</name>
    <dbReference type="NCBI Taxonomy" id="1447944"/>
    <lineage>
        <taxon>Eukaryota</taxon>
        <taxon>Fungi</taxon>
        <taxon>Dikarya</taxon>
        <taxon>Basidiomycota</taxon>
        <taxon>Agaricomycotina</taxon>
        <taxon>Agaricomycetes</taxon>
        <taxon>Agaricomycetidae</taxon>
        <taxon>Agaricales</taxon>
        <taxon>Marasmiineae</taxon>
        <taxon>Omphalotaceae</taxon>
        <taxon>Gymnopus</taxon>
    </lineage>
</organism>
<proteinExistence type="predicted"/>
<evidence type="ECO:0000313" key="4">
    <source>
        <dbReference type="Proteomes" id="UP000799118"/>
    </source>
</evidence>
<feature type="region of interest" description="Disordered" evidence="2">
    <location>
        <begin position="105"/>
        <end position="124"/>
    </location>
</feature>
<keyword evidence="4" id="KW-1185">Reference proteome</keyword>
<feature type="compositionally biased region" description="Basic and acidic residues" evidence="2">
    <location>
        <begin position="106"/>
        <end position="124"/>
    </location>
</feature>
<dbReference type="Proteomes" id="UP000799118">
    <property type="component" value="Unassembled WGS sequence"/>
</dbReference>
<sequence>MLLGPAVLPASSLMLLGSGFLCLPPFPLLIVRGPTIRIPPPALRSAPHARPQAPPVPLRVGDTVIPPGSDLARELEAFEATEAQFAAASKAHFFKEQEQARVTAAETKRRLEAEQQRREQREVQEHWEVDMREKERAEKDARREQKRQWKERLRRMLVESKSDNGRRRLRGMLVDRKNDNSERLHPQCCVVWVWCRLLSLLGQSHSSRAYSVPVPSVPLPSFSLPPIPPADLPDHWSPVPRRGWSPARVLERPGLDGDAYHRVHIAIASGDDPAVADLRNAYGDRHRLDLPNPARWEPLPPMPVLRNHDIGPLQQELLDMQRRLNSAQLDLETEWACNRMATVQTRHLEAQLADLRRLNSEQERMMKNRQVEYELLQGEVKTLADSAAASAASAAQAKAYKALLVPGYPDPSARIEDLEDVLSRYEVELRRSEEGRGEAVDRAIRREVEIGNTSQLIHDLMGTCELLRQRARSAERRRSDTEILTAQVSSIGTTFRTRD</sequence>
<feature type="coiled-coil region" evidence="1">
    <location>
        <begin position="415"/>
        <end position="477"/>
    </location>
</feature>
<evidence type="ECO:0000313" key="3">
    <source>
        <dbReference type="EMBL" id="KAE9384918.1"/>
    </source>
</evidence>
<protein>
    <submittedName>
        <fullName evidence="3">Uncharacterized protein</fullName>
    </submittedName>
</protein>
<gene>
    <name evidence="3" type="ORF">BT96DRAFT_950227</name>
</gene>
<reference evidence="3" key="1">
    <citation type="journal article" date="2019" name="Environ. Microbiol.">
        <title>Fungal ecological strategies reflected in gene transcription - a case study of two litter decomposers.</title>
        <authorList>
            <person name="Barbi F."/>
            <person name="Kohler A."/>
            <person name="Barry K."/>
            <person name="Baskaran P."/>
            <person name="Daum C."/>
            <person name="Fauchery L."/>
            <person name="Ihrmark K."/>
            <person name="Kuo A."/>
            <person name="LaButti K."/>
            <person name="Lipzen A."/>
            <person name="Morin E."/>
            <person name="Grigoriev I.V."/>
            <person name="Henrissat B."/>
            <person name="Lindahl B."/>
            <person name="Martin F."/>
        </authorList>
    </citation>
    <scope>NUCLEOTIDE SEQUENCE</scope>
    <source>
        <strain evidence="3">JB14</strain>
    </source>
</reference>
<dbReference type="AlphaFoldDB" id="A0A6A4GHG9"/>
<keyword evidence="1" id="KW-0175">Coiled coil</keyword>
<evidence type="ECO:0000256" key="2">
    <source>
        <dbReference type="SAM" id="MobiDB-lite"/>
    </source>
</evidence>
<evidence type="ECO:0000256" key="1">
    <source>
        <dbReference type="SAM" id="Coils"/>
    </source>
</evidence>
<name>A0A6A4GHG9_9AGAR</name>
<dbReference type="EMBL" id="ML770060">
    <property type="protein sequence ID" value="KAE9384918.1"/>
    <property type="molecule type" value="Genomic_DNA"/>
</dbReference>